<organism evidence="6 7">
    <name type="scientific">Sutcliffiella horikoshii</name>
    <dbReference type="NCBI Taxonomy" id="79883"/>
    <lineage>
        <taxon>Bacteria</taxon>
        <taxon>Bacillati</taxon>
        <taxon>Bacillota</taxon>
        <taxon>Bacilli</taxon>
        <taxon>Bacillales</taxon>
        <taxon>Bacillaceae</taxon>
        <taxon>Sutcliffiella</taxon>
    </lineage>
</organism>
<feature type="coiled-coil region" evidence="4">
    <location>
        <begin position="218"/>
        <end position="245"/>
    </location>
</feature>
<dbReference type="OrthoDB" id="9795626at2"/>
<dbReference type="SUPFAM" id="SSF52540">
    <property type="entry name" value="P-loop containing nucleoside triphosphate hydrolases"/>
    <property type="match status" value="2"/>
</dbReference>
<evidence type="ECO:0000313" key="6">
    <source>
        <dbReference type="EMBL" id="TYS71749.1"/>
    </source>
</evidence>
<protein>
    <recommendedName>
        <fullName evidence="3">Nuclease SbcCD subunit C</fullName>
    </recommendedName>
</protein>
<reference evidence="6 7" key="1">
    <citation type="submission" date="2019-08" db="EMBL/GenBank/DDBJ databases">
        <title>Bacillus genomes from the desert of Cuatro Cienegas, Coahuila.</title>
        <authorList>
            <person name="Olmedo-Alvarez G."/>
        </authorList>
    </citation>
    <scope>NUCLEOTIDE SEQUENCE [LARGE SCALE GENOMIC DNA]</scope>
    <source>
        <strain evidence="6 7">CH98b_3T</strain>
    </source>
</reference>
<comment type="similarity">
    <text evidence="1">Belongs to the SMC family. SbcC subfamily.</text>
</comment>
<accession>A0A5D4T8Z3</accession>
<dbReference type="PANTHER" id="PTHR32114">
    <property type="entry name" value="ABC TRANSPORTER ABCH.3"/>
    <property type="match status" value="1"/>
</dbReference>
<dbReference type="EMBL" id="VTET01000005">
    <property type="protein sequence ID" value="TYS71749.1"/>
    <property type="molecule type" value="Genomic_DNA"/>
</dbReference>
<evidence type="ECO:0000259" key="5">
    <source>
        <dbReference type="Pfam" id="PF13476"/>
    </source>
</evidence>
<name>A0A5D4T8Z3_9BACI</name>
<evidence type="ECO:0000256" key="2">
    <source>
        <dbReference type="ARBA" id="ARBA00011322"/>
    </source>
</evidence>
<dbReference type="InterPro" id="IPR027417">
    <property type="entry name" value="P-loop_NTPase"/>
</dbReference>
<comment type="caution">
    <text evidence="6">The sequence shown here is derived from an EMBL/GenBank/DDBJ whole genome shotgun (WGS) entry which is preliminary data.</text>
</comment>
<dbReference type="PANTHER" id="PTHR32114:SF2">
    <property type="entry name" value="ABC TRANSPORTER ABCH.3"/>
    <property type="match status" value="1"/>
</dbReference>
<dbReference type="RefSeq" id="WP_148979405.1">
    <property type="nucleotide sequence ID" value="NZ_JBNILM010000007.1"/>
</dbReference>
<evidence type="ECO:0000256" key="1">
    <source>
        <dbReference type="ARBA" id="ARBA00006930"/>
    </source>
</evidence>
<dbReference type="GO" id="GO:0006302">
    <property type="term" value="P:double-strand break repair"/>
    <property type="evidence" value="ECO:0007669"/>
    <property type="project" value="InterPro"/>
</dbReference>
<keyword evidence="4" id="KW-0175">Coiled coil</keyword>
<feature type="domain" description="Rad50/SbcC-type AAA" evidence="5">
    <location>
        <begin position="6"/>
        <end position="259"/>
    </location>
</feature>
<comment type="subunit">
    <text evidence="2">Heterodimer of SbcC and SbcD.</text>
</comment>
<feature type="coiled-coil region" evidence="4">
    <location>
        <begin position="404"/>
        <end position="490"/>
    </location>
</feature>
<dbReference type="Proteomes" id="UP000324517">
    <property type="component" value="Unassembled WGS sequence"/>
</dbReference>
<evidence type="ECO:0000313" key="7">
    <source>
        <dbReference type="Proteomes" id="UP000324517"/>
    </source>
</evidence>
<dbReference type="GO" id="GO:0016887">
    <property type="term" value="F:ATP hydrolysis activity"/>
    <property type="evidence" value="ECO:0007669"/>
    <property type="project" value="InterPro"/>
</dbReference>
<evidence type="ECO:0000256" key="4">
    <source>
        <dbReference type="SAM" id="Coils"/>
    </source>
</evidence>
<dbReference type="Gene3D" id="3.40.50.300">
    <property type="entry name" value="P-loop containing nucleotide triphosphate hydrolases"/>
    <property type="match status" value="2"/>
</dbReference>
<proteinExistence type="inferred from homology"/>
<dbReference type="AlphaFoldDB" id="A0A5D4T8Z3"/>
<gene>
    <name evidence="6" type="ORF">FZC75_11340</name>
</gene>
<sequence length="675" mass="78001">MKLLEISLKNFRQFYGEQTIEFSHGDKNITIIFGENGKGKTGIFRALMFGLYGSTHIQQDNPRERIHLVNFLALEENLNMPVEAKVKVTFEYHGKKYILERTVVGFKTGERIEERIQQTKLNIVDSLGNYSADPITDKDEISRTMNEILHESIKDFFLFDAEKIETLAKSDTKVKEEVKNGIVKLLQIDKVESAISILKKLQSSEKKRVLDGSKNLDLTRKQNEIDELKTSITNMEERIKLKESNKVSCAQEITEIESKLAENEDVRRIQEKHTATKEKKSVQQRLAKSKQAEIKNDLVRNGYNLVMKESYSSVKSYLDQILVDQKDLIPIEVIEKSLRDKTCACCNNNLQVHQENLQHIEQLRQNYKRSELTPLISLISSGIHDFSLEEEEIMDVINRKLVEFREIKQGIDEIDKQLQQYNAEIQGKAQEQENLKQLESTLQSKKDMLHSLGVEIESLKTQIKEKEKEFEAQEKAFKRLMRENESLRIDAKVLQIIDDLKDNFGKVFNEYSDEMRHKLTTETTLIFKELIDRKDKELINRIDINEKYEINIIGWDGVDITQDISQGQRQVVALSFITSLAKVASGGSADINFPLFMDTPFGRISGNNRDHLIDNIPNLTSQWILLLTDTELSKTEEMRFKSTNKLGKWYKLDQITTGHSKIVPMNIMEAMATRG</sequence>
<evidence type="ECO:0000256" key="3">
    <source>
        <dbReference type="ARBA" id="ARBA00013368"/>
    </source>
</evidence>
<dbReference type="InterPro" id="IPR038729">
    <property type="entry name" value="Rad50/SbcC_AAA"/>
</dbReference>
<dbReference type="Pfam" id="PF13476">
    <property type="entry name" value="AAA_23"/>
    <property type="match status" value="1"/>
</dbReference>